<dbReference type="PROSITE" id="PS01058">
    <property type="entry name" value="SAICAR_SYNTHETASE_2"/>
    <property type="match status" value="1"/>
</dbReference>
<evidence type="ECO:0000259" key="17">
    <source>
        <dbReference type="Pfam" id="PF01259"/>
    </source>
</evidence>
<feature type="transmembrane region" description="Helical" evidence="16">
    <location>
        <begin position="476"/>
        <end position="498"/>
    </location>
</feature>
<evidence type="ECO:0000256" key="2">
    <source>
        <dbReference type="ARBA" id="ARBA00004672"/>
    </source>
</evidence>
<dbReference type="InterPro" id="IPR007290">
    <property type="entry name" value="Arv1"/>
</dbReference>
<comment type="pathway">
    <text evidence="2">Purine metabolism; IMP biosynthesis via de novo pathway; 5-amino-1-(5-phospho-D-ribosyl)imidazole-4-carboxamide from 5-amino-1-(5-phospho-D-ribosyl)imidazole-4-carboxylate: step 1/2.</text>
</comment>
<feature type="transmembrane region" description="Helical" evidence="16">
    <location>
        <begin position="448"/>
        <end position="469"/>
    </location>
</feature>
<evidence type="ECO:0000256" key="12">
    <source>
        <dbReference type="ARBA" id="ARBA00022989"/>
    </source>
</evidence>
<comment type="similarity">
    <text evidence="4">Belongs to the SAICAR synthetase family.</text>
</comment>
<keyword evidence="6" id="KW-0436">Ligase</keyword>
<evidence type="ECO:0000256" key="9">
    <source>
        <dbReference type="ARBA" id="ARBA00022755"/>
    </source>
</evidence>
<comment type="similarity">
    <text evidence="3 16">Belongs to the ARV1 family.</text>
</comment>
<evidence type="ECO:0000256" key="16">
    <source>
        <dbReference type="RuleBase" id="RU368065"/>
    </source>
</evidence>
<dbReference type="EMBL" id="BAABUK010000026">
    <property type="protein sequence ID" value="GAA5815567.1"/>
    <property type="molecule type" value="Genomic_DNA"/>
</dbReference>
<dbReference type="InterPro" id="IPR001636">
    <property type="entry name" value="SAICAR_synth"/>
</dbReference>
<dbReference type="NCBIfam" id="NF010568">
    <property type="entry name" value="PRK13961.1"/>
    <property type="match status" value="1"/>
</dbReference>
<feature type="domain" description="SAICAR synthetase/ADE2 N-terminal" evidence="17">
    <location>
        <begin position="14"/>
        <end position="263"/>
    </location>
</feature>
<dbReference type="Pfam" id="PF01259">
    <property type="entry name" value="SAICAR_synt"/>
    <property type="match status" value="1"/>
</dbReference>
<evidence type="ECO:0000256" key="13">
    <source>
        <dbReference type="ARBA" id="ARBA00023055"/>
    </source>
</evidence>
<keyword evidence="14 16" id="KW-0443">Lipid metabolism</keyword>
<keyword evidence="15 16" id="KW-0472">Membrane</keyword>
<keyword evidence="16" id="KW-0746">Sphingolipid metabolism</keyword>
<dbReference type="Proteomes" id="UP001473302">
    <property type="component" value="Unassembled WGS sequence"/>
</dbReference>
<dbReference type="PROSITE" id="PS01057">
    <property type="entry name" value="SAICAR_SYNTHETASE_1"/>
    <property type="match status" value="1"/>
</dbReference>
<dbReference type="Gene3D" id="3.30.470.20">
    <property type="entry name" value="ATP-grasp fold, B domain"/>
    <property type="match status" value="1"/>
</dbReference>
<comment type="function">
    <text evidence="16">Mediator of sterol homeostasis involved in sterol uptake, trafficking and distribution into membranes.</text>
</comment>
<keyword evidence="13 16" id="KW-0445">Lipid transport</keyword>
<evidence type="ECO:0000256" key="15">
    <source>
        <dbReference type="ARBA" id="ARBA00023136"/>
    </source>
</evidence>
<dbReference type="PANTHER" id="PTHR43700:SF1">
    <property type="entry name" value="PHOSPHORIBOSYLAMINOIMIDAZOLE-SUCCINOCARBOXAMIDE SYNTHASE"/>
    <property type="match status" value="1"/>
</dbReference>
<evidence type="ECO:0000256" key="11">
    <source>
        <dbReference type="ARBA" id="ARBA00022840"/>
    </source>
</evidence>
<evidence type="ECO:0000313" key="19">
    <source>
        <dbReference type="Proteomes" id="UP001473302"/>
    </source>
</evidence>
<evidence type="ECO:0000256" key="1">
    <source>
        <dbReference type="ARBA" id="ARBA00004477"/>
    </source>
</evidence>
<comment type="caution">
    <text evidence="18">The sequence shown here is derived from an EMBL/GenBank/DDBJ whole genome shotgun (WGS) entry which is preliminary data.</text>
</comment>
<keyword evidence="19" id="KW-1185">Reference proteome</keyword>
<comment type="subcellular location">
    <subcellularLocation>
        <location evidence="1 16">Endoplasmic reticulum membrane</location>
        <topology evidence="1 16">Multi-pass membrane protein</topology>
    </subcellularLocation>
    <subcellularLocation>
        <location evidence="16">Golgi apparatus membrane</location>
        <topology evidence="16">Multi-pass membrane protein</topology>
    </subcellularLocation>
</comment>
<comment type="function">
    <text evidence="16">Regulates also the sphingolipid metabolism.</text>
</comment>
<evidence type="ECO:0000256" key="3">
    <source>
        <dbReference type="ARBA" id="ARBA00009187"/>
    </source>
</evidence>
<feature type="transmembrane region" description="Helical" evidence="16">
    <location>
        <begin position="411"/>
        <end position="436"/>
    </location>
</feature>
<feature type="transmembrane region" description="Helical" evidence="16">
    <location>
        <begin position="504"/>
        <end position="526"/>
    </location>
</feature>
<dbReference type="Gene3D" id="3.30.200.20">
    <property type="entry name" value="Phosphorylase Kinase, domain 1"/>
    <property type="match status" value="1"/>
</dbReference>
<dbReference type="HAMAP" id="MF_00137">
    <property type="entry name" value="SAICAR_synth"/>
    <property type="match status" value="1"/>
</dbReference>
<evidence type="ECO:0000256" key="6">
    <source>
        <dbReference type="ARBA" id="ARBA00022598"/>
    </source>
</evidence>
<keyword evidence="16" id="KW-0333">Golgi apparatus</keyword>
<keyword evidence="7 16" id="KW-0812">Transmembrane</keyword>
<evidence type="ECO:0000256" key="14">
    <source>
        <dbReference type="ARBA" id="ARBA00023098"/>
    </source>
</evidence>
<keyword evidence="10 16" id="KW-0256">Endoplasmic reticulum</keyword>
<dbReference type="NCBIfam" id="TIGR00081">
    <property type="entry name" value="purC"/>
    <property type="match status" value="1"/>
</dbReference>
<organism evidence="18 19">
    <name type="scientific">Mucor flavus</name>
    <dbReference type="NCBI Taxonomy" id="439312"/>
    <lineage>
        <taxon>Eukaryota</taxon>
        <taxon>Fungi</taxon>
        <taxon>Fungi incertae sedis</taxon>
        <taxon>Mucoromycota</taxon>
        <taxon>Mucoromycotina</taxon>
        <taxon>Mucoromycetes</taxon>
        <taxon>Mucorales</taxon>
        <taxon>Mucorineae</taxon>
        <taxon>Mucoraceae</taxon>
        <taxon>Mucor</taxon>
    </lineage>
</organism>
<keyword evidence="9" id="KW-0658">Purine biosynthesis</keyword>
<dbReference type="PANTHER" id="PTHR43700">
    <property type="entry name" value="PHOSPHORIBOSYLAMINOIMIDAZOLE-SUCCINOCARBOXAMIDE SYNTHASE"/>
    <property type="match status" value="1"/>
</dbReference>
<dbReference type="InterPro" id="IPR018236">
    <property type="entry name" value="SAICAR_synthetase_CS"/>
</dbReference>
<reference evidence="18 19" key="1">
    <citation type="submission" date="2024-04" db="EMBL/GenBank/DDBJ databases">
        <title>genome sequences of Mucor flavus KT1a and Helicostylum pulchrum KT1b strains isolated from the surface of a dry-aged beef.</title>
        <authorList>
            <person name="Toyotome T."/>
            <person name="Hosono M."/>
            <person name="Torimaru M."/>
            <person name="Fukuda K."/>
            <person name="Mikami N."/>
        </authorList>
    </citation>
    <scope>NUCLEOTIDE SEQUENCE [LARGE SCALE GENOMIC DNA]</scope>
    <source>
        <strain evidence="18 19">KT1a</strain>
    </source>
</reference>
<dbReference type="Pfam" id="PF04161">
    <property type="entry name" value="Arv1"/>
    <property type="match status" value="1"/>
</dbReference>
<gene>
    <name evidence="18" type="ORF">MFLAVUS_009079</name>
</gene>
<keyword evidence="8" id="KW-0547">Nucleotide-binding</keyword>
<sequence length="546" mass="63470">MALLNSNCPDLKLVARGKVRDLYEVDEKSLLFVATDRISAFDVIMKNSIPGKGKILTEISLFWFDLLKDVLPNHLITANFDEMPEKVQKYRDQLEGRSILVKKMRIVPIEAIVRGYITGSGWSEYKKKGTICDIPLPKGLVESEKLPQVLFTPSTKAEIGDHDENIHPSKMVEILGDKELAEKITKSAIELYTKASEYAASRGIIIADTKFEFGLDEDNNLVVVDEVLTPDSSRFWPASKYEAGRGQDSFDKQFLRNYLESINFDKQSSIELPQNVVDDTLEKYKEAFLLLTGRNMTSTCVECGNSVSNLYTQYSKDNIRLTTCDRCNKFADKYIEHDFIIIFIDMLLHKPQVYRHLLFNRITEQDGVEPHVFRFAILLVLFEVYIKWFRLERYYTSHEAPFIQQPLHYQYLYILALCIFEFIVFHCSINMAVRWYLRNQTKIIRYNYVSMALVISSFGKMLLILMVIWDYKQLEYSWLVSIIVLASNTEALSVYMGIPYFQTLLIVSFGIICRIFAQFLFLYLTYFNDHPESLSSYITKQKWINV</sequence>
<name>A0ABP9Z8Z0_9FUNG</name>
<evidence type="ECO:0000256" key="10">
    <source>
        <dbReference type="ARBA" id="ARBA00022824"/>
    </source>
</evidence>
<evidence type="ECO:0000256" key="8">
    <source>
        <dbReference type="ARBA" id="ARBA00022741"/>
    </source>
</evidence>
<dbReference type="SUPFAM" id="SSF56104">
    <property type="entry name" value="SAICAR synthase-like"/>
    <property type="match status" value="1"/>
</dbReference>
<dbReference type="InterPro" id="IPR028923">
    <property type="entry name" value="SAICAR_synt/ADE2_N"/>
</dbReference>
<evidence type="ECO:0000256" key="5">
    <source>
        <dbReference type="ARBA" id="ARBA00022448"/>
    </source>
</evidence>
<dbReference type="CDD" id="cd01414">
    <property type="entry name" value="SAICAR_synt_Sc"/>
    <property type="match status" value="1"/>
</dbReference>
<evidence type="ECO:0000313" key="18">
    <source>
        <dbReference type="EMBL" id="GAA5815567.1"/>
    </source>
</evidence>
<keyword evidence="12 16" id="KW-1133">Transmembrane helix</keyword>
<accession>A0ABP9Z8Z0</accession>
<evidence type="ECO:0000256" key="7">
    <source>
        <dbReference type="ARBA" id="ARBA00022692"/>
    </source>
</evidence>
<keyword evidence="11" id="KW-0067">ATP-binding</keyword>
<proteinExistence type="inferred from homology"/>
<protein>
    <recommendedName>
        <fullName evidence="16">Protein ARV</fullName>
    </recommendedName>
</protein>
<evidence type="ECO:0000256" key="4">
    <source>
        <dbReference type="ARBA" id="ARBA00010190"/>
    </source>
</evidence>
<keyword evidence="5 16" id="KW-0813">Transport</keyword>